<organism evidence="2">
    <name type="scientific">Pseudogymnoascus destructans</name>
    <dbReference type="NCBI Taxonomy" id="655981"/>
    <lineage>
        <taxon>Eukaryota</taxon>
        <taxon>Fungi</taxon>
        <taxon>Dikarya</taxon>
        <taxon>Ascomycota</taxon>
        <taxon>Pezizomycotina</taxon>
        <taxon>Leotiomycetes</taxon>
        <taxon>Thelebolales</taxon>
        <taxon>Thelebolaceae</taxon>
        <taxon>Pseudogymnoascus</taxon>
    </lineage>
</organism>
<dbReference type="RefSeq" id="XP_024327784.1">
    <property type="nucleotide sequence ID" value="XM_024464713.1"/>
</dbReference>
<accession>A0A177ALY3</accession>
<dbReference type="VEuPathDB" id="FungiDB:GMDG_05596"/>
<dbReference type="eggNOG" id="ENOG502SF5T">
    <property type="taxonomic scope" value="Eukaryota"/>
</dbReference>
<sequence length="470" mass="51808">MVQPSPHLLLRPAATLAANFNIFAHPKVPLTPNESRQLLKALTTSFRRQLAEEHDTRTRNPAHTGSASTATTLSSGSPKKRPARPNVTLTDRHLHDVLSNPLLSFQPPPTRTGQRDPMDVFEEACARGYMNIARARACLQGKRTSLGESLEEQRAGMKTSGAGSKVLQWLLSTGAESDASWLQPNSGGSAWRKDIIIDFLVLEGKQEALWELFGHYEALNARDGQNFVFQLSRSLAQNISVDAGLEGVIRANEILIKAETPLADRLRILNPAISLLVNYIKNTTSENVQQSPAIFNTFLGTVQTLPSRSTISKSNLFIPQLYLRHPKNPDARPALRYLESLNEASSEHLLQATKVLSNSLASLALDTAKQLIVNEQFDDARWVLGFVQKTYPELNQGDSQPETKPSHSARAMELLGFVKQRYAELKVPPVKMKKVGARPSQAGKTTSVQEKDDIASVEELDRLDLGLTSS</sequence>
<feature type="region of interest" description="Disordered" evidence="1">
    <location>
        <begin position="433"/>
        <end position="455"/>
    </location>
</feature>
<name>A0A177ALY3_9PEZI</name>
<feature type="compositionally biased region" description="Low complexity" evidence="1">
    <location>
        <begin position="64"/>
        <end position="77"/>
    </location>
</feature>
<feature type="region of interest" description="Disordered" evidence="1">
    <location>
        <begin position="49"/>
        <end position="93"/>
    </location>
</feature>
<proteinExistence type="predicted"/>
<dbReference type="OrthoDB" id="5424391at2759"/>
<dbReference type="AlphaFoldDB" id="A0A177ALY3"/>
<evidence type="ECO:0000256" key="1">
    <source>
        <dbReference type="SAM" id="MobiDB-lite"/>
    </source>
</evidence>
<evidence type="ECO:0000313" key="2">
    <source>
        <dbReference type="EMBL" id="OAF62512.1"/>
    </source>
</evidence>
<dbReference type="GeneID" id="36284120"/>
<reference evidence="2" key="1">
    <citation type="submission" date="2016-03" db="EMBL/GenBank/DDBJ databases">
        <title>Updated assembly of Pseudogymnoascus destructans, the fungus causing white-nose syndrome of bats.</title>
        <authorList>
            <person name="Palmer J.M."/>
            <person name="Drees K.P."/>
            <person name="Foster J.T."/>
            <person name="Lindner D.L."/>
        </authorList>
    </citation>
    <scope>NUCLEOTIDE SEQUENCE [LARGE SCALE GENOMIC DNA]</scope>
    <source>
        <strain evidence="2">20631-21</strain>
    </source>
</reference>
<dbReference type="EMBL" id="KV441387">
    <property type="protein sequence ID" value="OAF62512.1"/>
    <property type="molecule type" value="Genomic_DNA"/>
</dbReference>
<dbReference type="Proteomes" id="UP000077154">
    <property type="component" value="Unassembled WGS sequence"/>
</dbReference>
<protein>
    <submittedName>
        <fullName evidence="2">Uncharacterized protein</fullName>
    </submittedName>
</protein>
<gene>
    <name evidence="2" type="ORF">VC83_01028</name>
</gene>
<feature type="compositionally biased region" description="Basic and acidic residues" evidence="1">
    <location>
        <begin position="49"/>
        <end position="58"/>
    </location>
</feature>